<keyword evidence="3" id="KW-0813">Transport</keyword>
<gene>
    <name evidence="10" type="ORF">PORUE0001_1224</name>
</gene>
<dbReference type="Pfam" id="PF12698">
    <property type="entry name" value="ABC2_membrane_3"/>
    <property type="match status" value="1"/>
</dbReference>
<evidence type="ECO:0000256" key="7">
    <source>
        <dbReference type="ARBA" id="ARBA00023136"/>
    </source>
</evidence>
<evidence type="ECO:0000256" key="8">
    <source>
        <dbReference type="SAM" id="Phobius"/>
    </source>
</evidence>
<dbReference type="AlphaFoldDB" id="C2MAF0"/>
<evidence type="ECO:0000256" key="3">
    <source>
        <dbReference type="ARBA" id="ARBA00022448"/>
    </source>
</evidence>
<evidence type="ECO:0000256" key="2">
    <source>
        <dbReference type="ARBA" id="ARBA00007783"/>
    </source>
</evidence>
<feature type="transmembrane region" description="Helical" evidence="8">
    <location>
        <begin position="20"/>
        <end position="40"/>
    </location>
</feature>
<evidence type="ECO:0000256" key="6">
    <source>
        <dbReference type="ARBA" id="ARBA00022989"/>
    </source>
</evidence>
<evidence type="ECO:0000313" key="10">
    <source>
        <dbReference type="EMBL" id="EEK17318.1"/>
    </source>
</evidence>
<dbReference type="PANTHER" id="PTHR30294:SF29">
    <property type="entry name" value="MULTIDRUG ABC TRANSPORTER PERMEASE YBHS-RELATED"/>
    <property type="match status" value="1"/>
</dbReference>
<keyword evidence="6 8" id="KW-1133">Transmembrane helix</keyword>
<organism evidence="10 11">
    <name type="scientific">Porphyromonas uenonis 60-3</name>
    <dbReference type="NCBI Taxonomy" id="596327"/>
    <lineage>
        <taxon>Bacteria</taxon>
        <taxon>Pseudomonadati</taxon>
        <taxon>Bacteroidota</taxon>
        <taxon>Bacteroidia</taxon>
        <taxon>Bacteroidales</taxon>
        <taxon>Porphyromonadaceae</taxon>
        <taxon>Porphyromonas</taxon>
    </lineage>
</organism>
<feature type="transmembrane region" description="Helical" evidence="8">
    <location>
        <begin position="295"/>
        <end position="315"/>
    </location>
</feature>
<name>C2MAF0_9PORP</name>
<evidence type="ECO:0000259" key="9">
    <source>
        <dbReference type="PROSITE" id="PS51012"/>
    </source>
</evidence>
<feature type="domain" description="ABC transmembrane type-2" evidence="9">
    <location>
        <begin position="136"/>
        <end position="376"/>
    </location>
</feature>
<evidence type="ECO:0000313" key="11">
    <source>
        <dbReference type="Proteomes" id="UP000003303"/>
    </source>
</evidence>
<comment type="caution">
    <text evidence="10">The sequence shown here is derived from an EMBL/GenBank/DDBJ whole genome shotgun (WGS) entry which is preliminary data.</text>
</comment>
<dbReference type="InterPro" id="IPR047817">
    <property type="entry name" value="ABC2_TM_bact-type"/>
</dbReference>
<evidence type="ECO:0000256" key="5">
    <source>
        <dbReference type="ARBA" id="ARBA00022692"/>
    </source>
</evidence>
<keyword evidence="5 8" id="KW-0812">Transmembrane</keyword>
<feature type="transmembrane region" description="Helical" evidence="8">
    <location>
        <begin position="233"/>
        <end position="254"/>
    </location>
</feature>
<feature type="transmembrane region" description="Helical" evidence="8">
    <location>
        <begin position="351"/>
        <end position="373"/>
    </location>
</feature>
<proteinExistence type="inferred from homology"/>
<keyword evidence="7 8" id="KW-0472">Membrane</keyword>
<evidence type="ECO:0000256" key="4">
    <source>
        <dbReference type="ARBA" id="ARBA00022475"/>
    </source>
</evidence>
<dbReference type="Proteomes" id="UP000003303">
    <property type="component" value="Unassembled WGS sequence"/>
</dbReference>
<comment type="subcellular location">
    <subcellularLocation>
        <location evidence="1">Cell membrane</location>
        <topology evidence="1">Multi-pass membrane protein</topology>
    </subcellularLocation>
</comment>
<comment type="similarity">
    <text evidence="2">Belongs to the ABC-2 integral membrane protein family.</text>
</comment>
<dbReference type="GO" id="GO:0005886">
    <property type="term" value="C:plasma membrane"/>
    <property type="evidence" value="ECO:0007669"/>
    <property type="project" value="UniProtKB-SubCell"/>
</dbReference>
<sequence length="378" mass="41848">MRVFFKFVRKEFIHIFRDPLTLMLLIGMPIVLVLAFGFALTSEVKQIDVVVATPTRTPFVESLFTHLDESDAVGSVSLITPHKDMDEALRTGAAHVIVVLPNDIDKELLAGTEPTVQLRLDASDPNTSALISAQIQGIIYTTVQQYLEQFGALIAMRMAERRPYQIETFTTLLYNPEMRAPYYFVPGVMSLVLMIICALMTSVSIVREKEFGSMEVLLTSPVNPITILLSKTVPYFTLSIFNVVTILLLSRFVLGVPLLGSVSAIFFVSLLFILVSLLLGMLISTITDNQTAAMLISGAGLLLPVAMLSGMFFPIESMPILLQYFARAIPATWYSIAVKKLMIQGLGWSSILWEALIMTGMSVVLVILALLNFKKKLE</sequence>
<dbReference type="OrthoDB" id="9808686at2"/>
<dbReference type="Gene3D" id="3.40.1710.10">
    <property type="entry name" value="abc type-2 transporter like domain"/>
    <property type="match status" value="1"/>
</dbReference>
<dbReference type="eggNOG" id="COG0842">
    <property type="taxonomic scope" value="Bacteria"/>
</dbReference>
<feature type="transmembrane region" description="Helical" evidence="8">
    <location>
        <begin position="260"/>
        <end position="283"/>
    </location>
</feature>
<evidence type="ECO:0000256" key="1">
    <source>
        <dbReference type="ARBA" id="ARBA00004651"/>
    </source>
</evidence>
<dbReference type="EMBL" id="ACLR01000088">
    <property type="protein sequence ID" value="EEK17318.1"/>
    <property type="molecule type" value="Genomic_DNA"/>
</dbReference>
<protein>
    <submittedName>
        <fullName evidence="10">ABC-2 type transporter</fullName>
    </submittedName>
</protein>
<reference evidence="10 11" key="1">
    <citation type="submission" date="2009-04" db="EMBL/GenBank/DDBJ databases">
        <authorList>
            <person name="Sebastian Y."/>
            <person name="Madupu R."/>
            <person name="Durkin A.S."/>
            <person name="Torralba M."/>
            <person name="Methe B."/>
            <person name="Sutton G.G."/>
            <person name="Strausberg R.L."/>
            <person name="Nelson K.E."/>
        </authorList>
    </citation>
    <scope>NUCLEOTIDE SEQUENCE [LARGE SCALE GENOMIC DNA]</scope>
    <source>
        <strain evidence="10 11">60-3</strain>
    </source>
</reference>
<dbReference type="InterPro" id="IPR051449">
    <property type="entry name" value="ABC-2_transporter_component"/>
</dbReference>
<dbReference type="GO" id="GO:0140359">
    <property type="term" value="F:ABC-type transporter activity"/>
    <property type="evidence" value="ECO:0007669"/>
    <property type="project" value="InterPro"/>
</dbReference>
<dbReference type="PROSITE" id="PS51012">
    <property type="entry name" value="ABC_TM2"/>
    <property type="match status" value="1"/>
</dbReference>
<dbReference type="PANTHER" id="PTHR30294">
    <property type="entry name" value="MEMBRANE COMPONENT OF ABC TRANSPORTER YHHJ-RELATED"/>
    <property type="match status" value="1"/>
</dbReference>
<keyword evidence="11" id="KW-1185">Reference proteome</keyword>
<keyword evidence="4" id="KW-1003">Cell membrane</keyword>
<feature type="transmembrane region" description="Helical" evidence="8">
    <location>
        <begin position="182"/>
        <end position="206"/>
    </location>
</feature>
<dbReference type="InterPro" id="IPR013525">
    <property type="entry name" value="ABC2_TM"/>
</dbReference>
<dbReference type="STRING" id="596327.PORUE0001_1224"/>
<accession>C2MAF0</accession>
<dbReference type="RefSeq" id="WP_007364893.1">
    <property type="nucleotide sequence ID" value="NZ_ACLR01000088.1"/>
</dbReference>